<evidence type="ECO:0000259" key="7">
    <source>
        <dbReference type="Pfam" id="PF04357"/>
    </source>
</evidence>
<dbReference type="RefSeq" id="WP_377359830.1">
    <property type="nucleotide sequence ID" value="NZ_JBHTCM010000014.1"/>
</dbReference>
<dbReference type="EMBL" id="JBHTCM010000014">
    <property type="protein sequence ID" value="MFC7334268.1"/>
    <property type="molecule type" value="Genomic_DNA"/>
</dbReference>
<accession>A0ABW2KY62</accession>
<evidence type="ECO:0000256" key="3">
    <source>
        <dbReference type="ARBA" id="ARBA00022989"/>
    </source>
</evidence>
<evidence type="ECO:0000256" key="4">
    <source>
        <dbReference type="ARBA" id="ARBA00023136"/>
    </source>
</evidence>
<gene>
    <name evidence="8" type="ORF">ACFQPS_13960</name>
</gene>
<dbReference type="Pfam" id="PF04357">
    <property type="entry name" value="TamB"/>
    <property type="match status" value="1"/>
</dbReference>
<dbReference type="PANTHER" id="PTHR36985:SF1">
    <property type="entry name" value="TRANSLOCATION AND ASSEMBLY MODULE SUBUNIT TAMB"/>
    <property type="match status" value="1"/>
</dbReference>
<organism evidence="8 9">
    <name type="scientific">Rhodocista pekingensis</name>
    <dbReference type="NCBI Taxonomy" id="201185"/>
    <lineage>
        <taxon>Bacteria</taxon>
        <taxon>Pseudomonadati</taxon>
        <taxon>Pseudomonadota</taxon>
        <taxon>Alphaproteobacteria</taxon>
        <taxon>Rhodospirillales</taxon>
        <taxon>Azospirillaceae</taxon>
        <taxon>Rhodocista</taxon>
    </lineage>
</organism>
<feature type="compositionally biased region" description="Low complexity" evidence="5">
    <location>
        <begin position="1237"/>
        <end position="1246"/>
    </location>
</feature>
<comment type="subcellular location">
    <subcellularLocation>
        <location evidence="1">Membrane</location>
        <topology evidence="1">Single-pass membrane protein</topology>
    </subcellularLocation>
</comment>
<sequence>MHPALRWTLWIVGTLLGLVVLAVAGALVWLSTPGGRETVLAQVEPLVPGLEIEGAEGGLFDLGVARLTLADREGIWLTVEQARLDWSPLELLTGSVRVNALTAGRVAVARAPVSDPDPEPETDAAPFTLPVAVDVDRLALERVELGAPLLGGTPALLTAGGQGSLPAGRLGGSVDLRVERIDESPGTAALRATYVPETSLDLDLRLAEPAGGVLARLLEIPGGPPVDVTVTGEGPLTNWTGRLQARAGDVASARGEARIRPTGDAFAFGLDLSGDVAALAPETVGGLLGRTVTVAAGGLLQPGERIALDGFTVTAAAGTLAGQGVYDLAADEISAGLIFSAGTGSALHTVLTEPVFGNAQLVAHVKGPAAGPSIVARLTADDPAWRQFGAEALVLDATVEPQEGGFGRLAVTATATLQGAMTGDARLAPLLAPSTILSAGGMVETAEGLVRLDRLSLDAPALDATGSATLRGWGTEAEATLRLTAESLAPLSPLAGTDLSGALAATAGITRRNGVLTAEIDATGRKLATGIAAADALLGPETTLAGRVVSDDALRVPALSLKTGHLALSGTARLEAGRLTAETKATLADLAPLGNALGTPLAGSAQLTARIAGQTEALGLEATGSAADLAVQGRRYGDATLALAATGLPAAPAGTLTLETQVEGEPARLSGRFALAGDSLRLSDLGLQVAENRITGDVVADLAARTADGTLTAALPDLSPLAALAGQDLSGRGDARLVLTTRRGGQRVELEATLRDLDRPGADQGARRIALSGSISDAVTKPTLDLRLSGSGIRAAETILERLEATARGPLTATALTMEAAGRQAGQPLTLTGAATLGQDRDATRIALERLSAALGGTPLRLTRPAVLAFGDGSLRVEGLALASADARIALEADLGPRRFQADARLRSVPLALLRLADPTLTVDGTLDGTLTLGGSPADPTGDLRLTIARFRVAPAEETVIAPVDIRITGDWRGGRARATAEAKSDAATSDLTARAELPLVLAAPLSFAVPEGRPVSGSLEGTLELSQLNDLLAASGDRIAGRLTADLDLTGTVGNTALAGTASIAGGRYENQTLGTVVQEIQGTLVGDPDGLRVRDLQGRTPNGGRVELSGAVRLDPAFGDRQIDLRLLADRARVAQTDLVRADADADLTLRGSFVQALLSGGVRIRQANVSIPDRLPRQVVDLEIEEANSPGAAEMARSMRVPGHKPPAGRSAPDRGGLDRPAAPAGDAPPPPTAVAETAPAAPAPDTGIRINLNLDVQAPNEIYIQGRGVDAEFKADLDVRGSTGEPLVVGAITLLKGQADVLGQTFALSRGILTFTGDGSLEPRLDLEARAERGNLTAIIAVSGTPSKPAVKLTSEPALPEDEVLARLLFDRGLGDLSALEAVQLAQSAAQLTGVLGGGPGVLDDFRRSLGVDRLELRGSETGEGLGTVAAGRYIGDEVYLGVEQDLGTGESRATVEYDVTEAIRLRGEVGRESKVGVQFQWDY</sequence>
<keyword evidence="2 6" id="KW-0812">Transmembrane</keyword>
<dbReference type="InterPro" id="IPR007452">
    <property type="entry name" value="TamB_C"/>
</dbReference>
<evidence type="ECO:0000256" key="2">
    <source>
        <dbReference type="ARBA" id="ARBA00022692"/>
    </source>
</evidence>
<feature type="transmembrane region" description="Helical" evidence="6">
    <location>
        <begin position="7"/>
        <end position="30"/>
    </location>
</feature>
<evidence type="ECO:0000313" key="9">
    <source>
        <dbReference type="Proteomes" id="UP001596456"/>
    </source>
</evidence>
<dbReference type="PANTHER" id="PTHR36985">
    <property type="entry name" value="TRANSLOCATION AND ASSEMBLY MODULE SUBUNIT TAMB"/>
    <property type="match status" value="1"/>
</dbReference>
<evidence type="ECO:0000256" key="6">
    <source>
        <dbReference type="SAM" id="Phobius"/>
    </source>
</evidence>
<dbReference type="Proteomes" id="UP001596456">
    <property type="component" value="Unassembled WGS sequence"/>
</dbReference>
<protein>
    <submittedName>
        <fullName evidence="8">Translocation/assembly module TamB domain-containing protein</fullName>
    </submittedName>
</protein>
<evidence type="ECO:0000256" key="1">
    <source>
        <dbReference type="ARBA" id="ARBA00004167"/>
    </source>
</evidence>
<feature type="region of interest" description="Disordered" evidence="5">
    <location>
        <begin position="1193"/>
        <end position="1246"/>
    </location>
</feature>
<name>A0ABW2KY62_9PROT</name>
<evidence type="ECO:0000313" key="8">
    <source>
        <dbReference type="EMBL" id="MFC7334268.1"/>
    </source>
</evidence>
<evidence type="ECO:0000256" key="5">
    <source>
        <dbReference type="SAM" id="MobiDB-lite"/>
    </source>
</evidence>
<keyword evidence="9" id="KW-1185">Reference proteome</keyword>
<keyword evidence="3 6" id="KW-1133">Transmembrane helix</keyword>
<proteinExistence type="predicted"/>
<keyword evidence="4 6" id="KW-0472">Membrane</keyword>
<reference evidence="9" key="1">
    <citation type="journal article" date="2019" name="Int. J. Syst. Evol. Microbiol.">
        <title>The Global Catalogue of Microorganisms (GCM) 10K type strain sequencing project: providing services to taxonomists for standard genome sequencing and annotation.</title>
        <authorList>
            <consortium name="The Broad Institute Genomics Platform"/>
            <consortium name="The Broad Institute Genome Sequencing Center for Infectious Disease"/>
            <person name="Wu L."/>
            <person name="Ma J."/>
        </authorList>
    </citation>
    <scope>NUCLEOTIDE SEQUENCE [LARGE SCALE GENOMIC DNA]</scope>
    <source>
        <strain evidence="9">CGMCC 1.16275</strain>
    </source>
</reference>
<feature type="domain" description="Translocation and assembly module TamB C-terminal" evidence="7">
    <location>
        <begin position="1097"/>
        <end position="1488"/>
    </location>
</feature>
<comment type="caution">
    <text evidence="8">The sequence shown here is derived from an EMBL/GenBank/DDBJ whole genome shotgun (WGS) entry which is preliminary data.</text>
</comment>